<organism evidence="3">
    <name type="scientific">Andalucia godoyi</name>
    <name type="common">Flagellate</name>
    <dbReference type="NCBI Taxonomy" id="505711"/>
    <lineage>
        <taxon>Eukaryota</taxon>
        <taxon>Discoba</taxon>
        <taxon>Jakobida</taxon>
        <taxon>Andalucina</taxon>
        <taxon>Andaluciidae</taxon>
        <taxon>Andalucia</taxon>
    </lineage>
</organism>
<sequence>MKLGIYFRFLFLIILTCFLGVILAFLLFQGNFLDYIFSFSKQLLLLISEIQKENQVQNHRALSEQINLLLQSLESHQNQIHHLNEKVLQFENQQKAILDMYYVSKPGILSQSISGRSFSSFSSKTIQLMRDTHSLPIPSSWLRIKP</sequence>
<evidence type="ECO:0000313" key="3">
    <source>
        <dbReference type="EMBL" id="AGH24009.1"/>
    </source>
</evidence>
<reference evidence="3" key="1">
    <citation type="journal article" date="2013" name="Genome Biol. Evol.">
        <title>Strikingly bacteria-like and gene-rich mitochondrial genomes throughout jakobid protists.</title>
        <authorList>
            <person name="Burger G."/>
            <person name="Gray M.W."/>
            <person name="Forget L."/>
            <person name="Lang B.F."/>
        </authorList>
    </citation>
    <scope>NUCLEOTIDE SEQUENCE</scope>
    <source>
        <strain evidence="3">ATCC PRA-185</strain>
    </source>
</reference>
<keyword evidence="3" id="KW-0496">Mitochondrion</keyword>
<protein>
    <submittedName>
        <fullName evidence="3">Uncharacterized protein</fullName>
    </submittedName>
</protein>
<dbReference type="AlphaFoldDB" id="M4QBP0"/>
<keyword evidence="2" id="KW-0812">Transmembrane</keyword>
<evidence type="ECO:0000256" key="2">
    <source>
        <dbReference type="SAM" id="Phobius"/>
    </source>
</evidence>
<feature type="coiled-coil region" evidence="1">
    <location>
        <begin position="59"/>
        <end position="93"/>
    </location>
</feature>
<geneLocation type="mitochondrion" evidence="3"/>
<dbReference type="RefSeq" id="YP_007890515.1">
    <property type="nucleotide sequence ID" value="NC_021124.1"/>
</dbReference>
<dbReference type="GeneID" id="15332866"/>
<keyword evidence="2" id="KW-1133">Transmembrane helix</keyword>
<feature type="transmembrane region" description="Helical" evidence="2">
    <location>
        <begin position="6"/>
        <end position="28"/>
    </location>
</feature>
<gene>
    <name evidence="3" type="primary">orf146</name>
</gene>
<proteinExistence type="predicted"/>
<keyword evidence="2" id="KW-0472">Membrane</keyword>
<name>M4QBP0_ANDGO</name>
<keyword evidence="1" id="KW-0175">Coiled coil</keyword>
<evidence type="ECO:0000256" key="1">
    <source>
        <dbReference type="SAM" id="Coils"/>
    </source>
</evidence>
<dbReference type="EMBL" id="KC353352">
    <property type="protein sequence ID" value="AGH24009.1"/>
    <property type="molecule type" value="Genomic_DNA"/>
</dbReference>
<accession>M4QBP0</accession>